<dbReference type="AlphaFoldDB" id="J9DIM0"/>
<sequence length="111" mass="12802">MNARVAITGSTFYNTDLTGGDLDLVILTDSKLIAMYDQLVEDLENANNNKEKDIYIDINNENCIDFDIEMMEIVDCQEFVKNDKENDINPKTTNIESCLNLEKQYKHDKMI</sequence>
<protein>
    <submittedName>
        <fullName evidence="1">Uncharacterized protein</fullName>
    </submittedName>
</protein>
<dbReference type="Proteomes" id="UP000003163">
    <property type="component" value="Unassembled WGS sequence"/>
</dbReference>
<keyword evidence="2" id="KW-1185">Reference proteome</keyword>
<name>J9DIM0_EDHAE</name>
<proteinExistence type="predicted"/>
<gene>
    <name evidence="1" type="ORF">EDEG_04056</name>
</gene>
<evidence type="ECO:0000313" key="1">
    <source>
        <dbReference type="EMBL" id="EJW01212.1"/>
    </source>
</evidence>
<organism evidence="1 2">
    <name type="scientific">Edhazardia aedis (strain USNM 41457)</name>
    <name type="common">Microsporidian parasite</name>
    <dbReference type="NCBI Taxonomy" id="1003232"/>
    <lineage>
        <taxon>Eukaryota</taxon>
        <taxon>Fungi</taxon>
        <taxon>Fungi incertae sedis</taxon>
        <taxon>Microsporidia</taxon>
        <taxon>Edhazardia</taxon>
    </lineage>
</organism>
<reference evidence="1 2" key="1">
    <citation type="submission" date="2011-08" db="EMBL/GenBank/DDBJ databases">
        <authorList>
            <person name="Liu Z.J."/>
            <person name="Shi F.L."/>
            <person name="Lu J.Q."/>
            <person name="Li M."/>
            <person name="Wang Z.L."/>
        </authorList>
    </citation>
    <scope>NUCLEOTIDE SEQUENCE [LARGE SCALE GENOMIC DNA]</scope>
    <source>
        <strain evidence="1 2">USNM 41457</strain>
    </source>
</reference>
<comment type="caution">
    <text evidence="1">The sequence shown here is derived from an EMBL/GenBank/DDBJ whole genome shotgun (WGS) entry which is preliminary data.</text>
</comment>
<dbReference type="HOGENOM" id="CLU_2158340_0_0_1"/>
<accession>J9DIM0</accession>
<dbReference type="VEuPathDB" id="MicrosporidiaDB:EDEG_04056"/>
<dbReference type="InParanoid" id="J9DIM0"/>
<evidence type="ECO:0000313" key="2">
    <source>
        <dbReference type="Proteomes" id="UP000003163"/>
    </source>
</evidence>
<dbReference type="EMBL" id="AFBI03000224">
    <property type="protein sequence ID" value="EJW01212.1"/>
    <property type="molecule type" value="Genomic_DNA"/>
</dbReference>
<reference evidence="2" key="2">
    <citation type="submission" date="2015-07" db="EMBL/GenBank/DDBJ databases">
        <title>Contrasting host-pathogen interactions and genome evolution in two generalist and specialist microsporidian pathogens of mosquitoes.</title>
        <authorList>
            <consortium name="The Broad Institute Genomics Platform"/>
            <consortium name="The Broad Institute Genome Sequencing Center for Infectious Disease"/>
            <person name="Cuomo C.A."/>
            <person name="Sanscrainte N.D."/>
            <person name="Goldberg J.M."/>
            <person name="Heiman D."/>
            <person name="Young S."/>
            <person name="Zeng Q."/>
            <person name="Becnel J.J."/>
            <person name="Birren B.W."/>
        </authorList>
    </citation>
    <scope>NUCLEOTIDE SEQUENCE [LARGE SCALE GENOMIC DNA]</scope>
    <source>
        <strain evidence="2">USNM 41457</strain>
    </source>
</reference>